<sequence>MFIRIGFEIVLECKSETPLILALSPHPDYDGRVIGDDHVRSDSNLSMQEYIDDFGNRRTRLIAPPGPLTLWSDCIVENSGLPDVFDWNARQHSVPDLPPEVLGYLNASRYCESDELAERAWALFGHTPPGWARVQAICNWVHNHITFGYHFGRPTKTAVDVMREATGVCRDFAHLAITLCRAMNIPARYASGYLGDIDAPPMEIGDFSAWFEAFLEGRWFTFDARHNTPRIGRVLMVRGQDAADGAMITSFGTHHMKLFRVWTHEVSGADTDRDLLSLLETRPDAPAMTLAPEVSP</sequence>
<keyword evidence="3" id="KW-1185">Reference proteome</keyword>
<dbReference type="SMART" id="SM00460">
    <property type="entry name" value="TGc"/>
    <property type="match status" value="1"/>
</dbReference>
<dbReference type="Pfam" id="PF01841">
    <property type="entry name" value="Transglut_core"/>
    <property type="match status" value="1"/>
</dbReference>
<dbReference type="Proteomes" id="UP001595799">
    <property type="component" value="Unassembled WGS sequence"/>
</dbReference>
<dbReference type="PANTHER" id="PTHR33490">
    <property type="entry name" value="BLR5614 PROTEIN-RELATED"/>
    <property type="match status" value="1"/>
</dbReference>
<dbReference type="SUPFAM" id="SSF54001">
    <property type="entry name" value="Cysteine proteinases"/>
    <property type="match status" value="1"/>
</dbReference>
<gene>
    <name evidence="2" type="ORF">ACFOW6_01385</name>
</gene>
<comment type="caution">
    <text evidence="2">The sequence shown here is derived from an EMBL/GenBank/DDBJ whole genome shotgun (WGS) entry which is preliminary data.</text>
</comment>
<dbReference type="InterPro" id="IPR038765">
    <property type="entry name" value="Papain-like_cys_pep_sf"/>
</dbReference>
<accession>A0ABV8UHD8</accession>
<dbReference type="Gene3D" id="2.60.40.2250">
    <property type="match status" value="1"/>
</dbReference>
<reference evidence="3" key="1">
    <citation type="journal article" date="2019" name="Int. J. Syst. Evol. Microbiol.">
        <title>The Global Catalogue of Microorganisms (GCM) 10K type strain sequencing project: providing services to taxonomists for standard genome sequencing and annotation.</title>
        <authorList>
            <consortium name="The Broad Institute Genomics Platform"/>
            <consortium name="The Broad Institute Genome Sequencing Center for Infectious Disease"/>
            <person name="Wu L."/>
            <person name="Ma J."/>
        </authorList>
    </citation>
    <scope>NUCLEOTIDE SEQUENCE [LARGE SCALE GENOMIC DNA]</scope>
    <source>
        <strain evidence="3">CECT 8472</strain>
    </source>
</reference>
<proteinExistence type="predicted"/>
<protein>
    <submittedName>
        <fullName evidence="2">Transglutaminase family protein</fullName>
    </submittedName>
</protein>
<dbReference type="PANTHER" id="PTHR33490:SF12">
    <property type="entry name" value="BLL5557 PROTEIN"/>
    <property type="match status" value="1"/>
</dbReference>
<feature type="domain" description="Transglutaminase-like" evidence="1">
    <location>
        <begin position="161"/>
        <end position="226"/>
    </location>
</feature>
<dbReference type="RefSeq" id="WP_382420387.1">
    <property type="nucleotide sequence ID" value="NZ_JBHSCW010000001.1"/>
</dbReference>
<evidence type="ECO:0000313" key="3">
    <source>
        <dbReference type="Proteomes" id="UP001595799"/>
    </source>
</evidence>
<organism evidence="2 3">
    <name type="scientific">Fodinicurvata halophila</name>
    <dbReference type="NCBI Taxonomy" id="1419723"/>
    <lineage>
        <taxon>Bacteria</taxon>
        <taxon>Pseudomonadati</taxon>
        <taxon>Pseudomonadota</taxon>
        <taxon>Alphaproteobacteria</taxon>
        <taxon>Rhodospirillales</taxon>
        <taxon>Rhodovibrionaceae</taxon>
        <taxon>Fodinicurvata</taxon>
    </lineage>
</organism>
<dbReference type="Gene3D" id="3.10.620.30">
    <property type="match status" value="1"/>
</dbReference>
<evidence type="ECO:0000259" key="1">
    <source>
        <dbReference type="SMART" id="SM00460"/>
    </source>
</evidence>
<name>A0ABV8UHD8_9PROT</name>
<evidence type="ECO:0000313" key="2">
    <source>
        <dbReference type="EMBL" id="MFC4350187.1"/>
    </source>
</evidence>
<dbReference type="EMBL" id="JBHSCW010000001">
    <property type="protein sequence ID" value="MFC4350187.1"/>
    <property type="molecule type" value="Genomic_DNA"/>
</dbReference>
<dbReference type="InterPro" id="IPR002931">
    <property type="entry name" value="Transglutaminase-like"/>
</dbReference>